<keyword evidence="1" id="KW-0547">Nucleotide-binding</keyword>
<dbReference type="Proteomes" id="UP000776700">
    <property type="component" value="Unassembled WGS sequence"/>
</dbReference>
<reference evidence="4" key="1">
    <citation type="journal article" date="2021" name="PeerJ">
        <title>Extensive microbial diversity within the chicken gut microbiome revealed by metagenomics and culture.</title>
        <authorList>
            <person name="Gilroy R."/>
            <person name="Ravi A."/>
            <person name="Getino M."/>
            <person name="Pursley I."/>
            <person name="Horton D.L."/>
            <person name="Alikhan N.F."/>
            <person name="Baker D."/>
            <person name="Gharbi K."/>
            <person name="Hall N."/>
            <person name="Watson M."/>
            <person name="Adriaenssens E.M."/>
            <person name="Foster-Nyarko E."/>
            <person name="Jarju S."/>
            <person name="Secka A."/>
            <person name="Antonio M."/>
            <person name="Oren A."/>
            <person name="Chaudhuri R.R."/>
            <person name="La Ragione R."/>
            <person name="Hildebrand F."/>
            <person name="Pallen M.J."/>
        </authorList>
    </citation>
    <scope>NUCLEOTIDE SEQUENCE</scope>
    <source>
        <strain evidence="4">1277</strain>
    </source>
</reference>
<keyword evidence="2 4" id="KW-0067">ATP-binding</keyword>
<dbReference type="Pfam" id="PF00005">
    <property type="entry name" value="ABC_tran"/>
    <property type="match status" value="1"/>
</dbReference>
<evidence type="ECO:0000313" key="4">
    <source>
        <dbReference type="EMBL" id="HJG96982.1"/>
    </source>
</evidence>
<dbReference type="InterPro" id="IPR027417">
    <property type="entry name" value="P-loop_NTPase"/>
</dbReference>
<dbReference type="EMBL" id="DYUB01000242">
    <property type="protein sequence ID" value="HJG96982.1"/>
    <property type="molecule type" value="Genomic_DNA"/>
</dbReference>
<dbReference type="PANTHER" id="PTHR43158">
    <property type="entry name" value="SKFA PEPTIDE EXPORT ATP-BINDING PROTEIN SKFE"/>
    <property type="match status" value="1"/>
</dbReference>
<feature type="non-terminal residue" evidence="4">
    <location>
        <position position="56"/>
    </location>
</feature>
<sequence>MIKVDNLSYSFSQKDLYNNISFTIEEGQHCAFIGASGSGKSTLIDIIMDKERYLFD</sequence>
<name>A0A921N1M0_9FIRM</name>
<protein>
    <submittedName>
        <fullName evidence="4">ATP-binding cassette domain-containing protein</fullName>
    </submittedName>
</protein>
<gene>
    <name evidence="4" type="ORF">K8V90_07790</name>
</gene>
<dbReference type="InterPro" id="IPR003439">
    <property type="entry name" value="ABC_transporter-like_ATP-bd"/>
</dbReference>
<proteinExistence type="predicted"/>
<comment type="caution">
    <text evidence="4">The sequence shown here is derived from an EMBL/GenBank/DDBJ whole genome shotgun (WGS) entry which is preliminary data.</text>
</comment>
<dbReference type="SUPFAM" id="SSF52540">
    <property type="entry name" value="P-loop containing nucleoside triphosphate hydrolases"/>
    <property type="match status" value="1"/>
</dbReference>
<reference evidence="4" key="2">
    <citation type="submission" date="2021-09" db="EMBL/GenBank/DDBJ databases">
        <authorList>
            <person name="Gilroy R."/>
        </authorList>
    </citation>
    <scope>NUCLEOTIDE SEQUENCE</scope>
    <source>
        <strain evidence="4">1277</strain>
    </source>
</reference>
<dbReference type="AlphaFoldDB" id="A0A921N1M0"/>
<dbReference type="GO" id="GO:0005524">
    <property type="term" value="F:ATP binding"/>
    <property type="evidence" value="ECO:0007669"/>
    <property type="project" value="UniProtKB-KW"/>
</dbReference>
<feature type="domain" description="ABC transporter" evidence="3">
    <location>
        <begin position="17"/>
        <end position="51"/>
    </location>
</feature>
<evidence type="ECO:0000259" key="3">
    <source>
        <dbReference type="Pfam" id="PF00005"/>
    </source>
</evidence>
<accession>A0A921N1M0</accession>
<organism evidence="4 5">
    <name type="scientific">Romboutsia timonensis</name>
    <dbReference type="NCBI Taxonomy" id="1776391"/>
    <lineage>
        <taxon>Bacteria</taxon>
        <taxon>Bacillati</taxon>
        <taxon>Bacillota</taxon>
        <taxon>Clostridia</taxon>
        <taxon>Peptostreptococcales</taxon>
        <taxon>Peptostreptococcaceae</taxon>
        <taxon>Romboutsia</taxon>
    </lineage>
</organism>
<evidence type="ECO:0000256" key="2">
    <source>
        <dbReference type="ARBA" id="ARBA00022840"/>
    </source>
</evidence>
<evidence type="ECO:0000256" key="1">
    <source>
        <dbReference type="ARBA" id="ARBA00022741"/>
    </source>
</evidence>
<dbReference type="Gene3D" id="3.40.50.300">
    <property type="entry name" value="P-loop containing nucleotide triphosphate hydrolases"/>
    <property type="match status" value="1"/>
</dbReference>
<dbReference type="GO" id="GO:0016887">
    <property type="term" value="F:ATP hydrolysis activity"/>
    <property type="evidence" value="ECO:0007669"/>
    <property type="project" value="InterPro"/>
</dbReference>
<evidence type="ECO:0000313" key="5">
    <source>
        <dbReference type="Proteomes" id="UP000776700"/>
    </source>
</evidence>
<dbReference type="PANTHER" id="PTHR43158:SF2">
    <property type="entry name" value="SKFA PEPTIDE EXPORT ATP-BINDING PROTEIN SKFE"/>
    <property type="match status" value="1"/>
</dbReference>